<organism evidence="2 3">
    <name type="scientific">Breznakiella homolactica</name>
    <dbReference type="NCBI Taxonomy" id="2798577"/>
    <lineage>
        <taxon>Bacteria</taxon>
        <taxon>Pseudomonadati</taxon>
        <taxon>Spirochaetota</taxon>
        <taxon>Spirochaetia</taxon>
        <taxon>Spirochaetales</taxon>
        <taxon>Breznakiellaceae</taxon>
        <taxon>Breznakiella</taxon>
    </lineage>
</organism>
<sequence>MSDVHGPRGTDSGDEYIYWDEGLKRVLGNKNLFIKLLKKFQDETNFEELAAAIDSNDMEDARGKAHTLKGIAANLSLNHLYLKAQELETQIKTGSVDPAMVEAVRQSFTHTLDAIDKVIAQHGNV</sequence>
<dbReference type="SUPFAM" id="SSF47226">
    <property type="entry name" value="Histidine-containing phosphotransfer domain, HPT domain"/>
    <property type="match status" value="1"/>
</dbReference>
<dbReference type="GO" id="GO:0004672">
    <property type="term" value="F:protein kinase activity"/>
    <property type="evidence" value="ECO:0007669"/>
    <property type="project" value="UniProtKB-ARBA"/>
</dbReference>
<dbReference type="GO" id="GO:0000160">
    <property type="term" value="P:phosphorelay signal transduction system"/>
    <property type="evidence" value="ECO:0007669"/>
    <property type="project" value="InterPro"/>
</dbReference>
<accession>A0A7T7XLN3</accession>
<dbReference type="KEGG" id="bhc:JFL75_16815"/>
<dbReference type="InterPro" id="IPR008207">
    <property type="entry name" value="Sig_transdc_His_kin_Hpt_dom"/>
</dbReference>
<reference evidence="2" key="1">
    <citation type="submission" date="2021-01" db="EMBL/GenBank/DDBJ databases">
        <title>Description of Breznakiella homolactica.</title>
        <authorList>
            <person name="Song Y."/>
            <person name="Brune A."/>
        </authorList>
    </citation>
    <scope>NUCLEOTIDE SEQUENCE</scope>
    <source>
        <strain evidence="2">RmG30</strain>
    </source>
</reference>
<proteinExistence type="predicted"/>
<dbReference type="Gene3D" id="1.20.120.160">
    <property type="entry name" value="HPT domain"/>
    <property type="match status" value="1"/>
</dbReference>
<dbReference type="Proteomes" id="UP000595917">
    <property type="component" value="Chromosome"/>
</dbReference>
<dbReference type="Pfam" id="PF01627">
    <property type="entry name" value="Hpt"/>
    <property type="match status" value="1"/>
</dbReference>
<dbReference type="InterPro" id="IPR036641">
    <property type="entry name" value="HPT_dom_sf"/>
</dbReference>
<dbReference type="EMBL" id="CP067089">
    <property type="protein sequence ID" value="QQO08576.1"/>
    <property type="molecule type" value="Genomic_DNA"/>
</dbReference>
<name>A0A7T7XLN3_9SPIR</name>
<evidence type="ECO:0000259" key="1">
    <source>
        <dbReference type="Pfam" id="PF01627"/>
    </source>
</evidence>
<gene>
    <name evidence="2" type="ORF">JFL75_16815</name>
</gene>
<dbReference type="RefSeq" id="WP_215625882.1">
    <property type="nucleotide sequence ID" value="NZ_CP067089.2"/>
</dbReference>
<dbReference type="CDD" id="cd00088">
    <property type="entry name" value="HPT"/>
    <property type="match status" value="1"/>
</dbReference>
<evidence type="ECO:0000313" key="2">
    <source>
        <dbReference type="EMBL" id="QQO08576.1"/>
    </source>
</evidence>
<keyword evidence="3" id="KW-1185">Reference proteome</keyword>
<dbReference type="AlphaFoldDB" id="A0A7T7XLN3"/>
<protein>
    <submittedName>
        <fullName evidence="2">Hpt domain-containing protein</fullName>
    </submittedName>
</protein>
<evidence type="ECO:0000313" key="3">
    <source>
        <dbReference type="Proteomes" id="UP000595917"/>
    </source>
</evidence>
<feature type="domain" description="HPt" evidence="1">
    <location>
        <begin position="44"/>
        <end position="108"/>
    </location>
</feature>